<accession>A0A9Q5HX70</accession>
<dbReference type="InterPro" id="IPR029058">
    <property type="entry name" value="AB_hydrolase_fold"/>
</dbReference>
<dbReference type="InterPro" id="IPR002921">
    <property type="entry name" value="Fungal_lipase-type"/>
</dbReference>
<evidence type="ECO:0000256" key="3">
    <source>
        <dbReference type="ARBA" id="ARBA00047591"/>
    </source>
</evidence>
<feature type="domain" description="Fungal lipase-type" evidence="6">
    <location>
        <begin position="94"/>
        <end position="238"/>
    </location>
</feature>
<evidence type="ECO:0000313" key="7">
    <source>
        <dbReference type="EMBL" id="OCB87658.1"/>
    </source>
</evidence>
<dbReference type="Proteomes" id="UP000757232">
    <property type="component" value="Unassembled WGS sequence"/>
</dbReference>
<dbReference type="GO" id="GO:0006629">
    <property type="term" value="P:lipid metabolic process"/>
    <property type="evidence" value="ECO:0007669"/>
    <property type="project" value="InterPro"/>
</dbReference>
<reference evidence="7" key="1">
    <citation type="submission" date="2016-06" db="EMBL/GenBank/DDBJ databases">
        <title>Draft Genome sequence of the fungus Inonotus baumii.</title>
        <authorList>
            <person name="Zhu H."/>
            <person name="Lin W."/>
        </authorList>
    </citation>
    <scope>NUCLEOTIDE SEQUENCE</scope>
    <source>
        <strain evidence="7">821</strain>
    </source>
</reference>
<feature type="chain" id="PRO_5040108677" evidence="5">
    <location>
        <begin position="22"/>
        <end position="299"/>
    </location>
</feature>
<gene>
    <name evidence="7" type="ORF">A7U60_g5184</name>
</gene>
<sequence length="299" mass="31701">MAFAETPSLIVLLCSLVTVFSSPVPVDVHHEAREEITTLSSDQVTSFKPYTYFAAVASSKCDANSGFTTTASGGDGGDTQFWYVGYDPSLNTVVVGHQGTDADNIQSILVDADFFQDELDQTFFPGIDTSIKVHNGFSEAHARAAPDVLAAVQTTLADHSGASVTTTGHSLGAALALLDAVYLRLHLPSSTVFKTVGYGMPRVGNQEFADYVDAHVTFSGGGLSRINNQKDPIPILPGRGLGFHHPSGEIHIQESNAWDACPGQDNTDERCTVGAVPNIFVSDSDDHSGPYDSIVMGCT</sequence>
<dbReference type="AlphaFoldDB" id="A0A9Q5HX70"/>
<evidence type="ECO:0000256" key="1">
    <source>
        <dbReference type="ARBA" id="ARBA00023157"/>
    </source>
</evidence>
<name>A0A9Q5HX70_SANBA</name>
<dbReference type="Gene3D" id="3.40.50.1820">
    <property type="entry name" value="alpha/beta hydrolase"/>
    <property type="match status" value="1"/>
</dbReference>
<comment type="catalytic activity">
    <reaction evidence="4">
        <text>a monoacylglycerol + H2O = glycerol + a fatty acid + H(+)</text>
        <dbReference type="Rhea" id="RHEA:15245"/>
        <dbReference type="ChEBI" id="CHEBI:15377"/>
        <dbReference type="ChEBI" id="CHEBI:15378"/>
        <dbReference type="ChEBI" id="CHEBI:17408"/>
        <dbReference type="ChEBI" id="CHEBI:17754"/>
        <dbReference type="ChEBI" id="CHEBI:28868"/>
    </reaction>
</comment>
<keyword evidence="1" id="KW-1015">Disulfide bond</keyword>
<comment type="caution">
    <text evidence="7">The sequence shown here is derived from an EMBL/GenBank/DDBJ whole genome shotgun (WGS) entry which is preliminary data.</text>
</comment>
<evidence type="ECO:0000313" key="8">
    <source>
        <dbReference type="Proteomes" id="UP000757232"/>
    </source>
</evidence>
<dbReference type="OrthoDB" id="426718at2759"/>
<proteinExistence type="inferred from homology"/>
<dbReference type="CDD" id="cd00519">
    <property type="entry name" value="Lipase_3"/>
    <property type="match status" value="1"/>
</dbReference>
<feature type="signal peptide" evidence="5">
    <location>
        <begin position="1"/>
        <end position="21"/>
    </location>
</feature>
<keyword evidence="5" id="KW-0732">Signal</keyword>
<protein>
    <submittedName>
        <fullName evidence="7">Lipase</fullName>
    </submittedName>
</protein>
<dbReference type="InterPro" id="IPR051218">
    <property type="entry name" value="Sec_MonoDiacylglyc_Lipase"/>
</dbReference>
<comment type="similarity">
    <text evidence="2">Belongs to the AB hydrolase superfamily. Lipase family. Class 3 subfamily.</text>
</comment>
<dbReference type="Pfam" id="PF01764">
    <property type="entry name" value="Lipase_3"/>
    <property type="match status" value="1"/>
</dbReference>
<dbReference type="SUPFAM" id="SSF53474">
    <property type="entry name" value="alpha/beta-Hydrolases"/>
    <property type="match status" value="1"/>
</dbReference>
<keyword evidence="8" id="KW-1185">Reference proteome</keyword>
<evidence type="ECO:0000256" key="4">
    <source>
        <dbReference type="ARBA" id="ARBA00048461"/>
    </source>
</evidence>
<dbReference type="PANTHER" id="PTHR45856">
    <property type="entry name" value="ALPHA/BETA-HYDROLASES SUPERFAMILY PROTEIN"/>
    <property type="match status" value="1"/>
</dbReference>
<evidence type="ECO:0000256" key="5">
    <source>
        <dbReference type="SAM" id="SignalP"/>
    </source>
</evidence>
<dbReference type="EMBL" id="LNZH02000189">
    <property type="protein sequence ID" value="OCB87658.1"/>
    <property type="molecule type" value="Genomic_DNA"/>
</dbReference>
<dbReference type="PANTHER" id="PTHR45856:SF25">
    <property type="entry name" value="FUNGAL LIPASE-LIKE DOMAIN-CONTAINING PROTEIN"/>
    <property type="match status" value="1"/>
</dbReference>
<evidence type="ECO:0000259" key="6">
    <source>
        <dbReference type="Pfam" id="PF01764"/>
    </source>
</evidence>
<comment type="catalytic activity">
    <reaction evidence="3">
        <text>a diacylglycerol + H2O = a monoacylglycerol + a fatty acid + H(+)</text>
        <dbReference type="Rhea" id="RHEA:32731"/>
        <dbReference type="ChEBI" id="CHEBI:15377"/>
        <dbReference type="ChEBI" id="CHEBI:15378"/>
        <dbReference type="ChEBI" id="CHEBI:17408"/>
        <dbReference type="ChEBI" id="CHEBI:18035"/>
        <dbReference type="ChEBI" id="CHEBI:28868"/>
    </reaction>
</comment>
<evidence type="ECO:0000256" key="2">
    <source>
        <dbReference type="ARBA" id="ARBA00043996"/>
    </source>
</evidence>
<organism evidence="7 8">
    <name type="scientific">Sanghuangporus baumii</name>
    <name type="common">Phellinus baumii</name>
    <dbReference type="NCBI Taxonomy" id="108892"/>
    <lineage>
        <taxon>Eukaryota</taxon>
        <taxon>Fungi</taxon>
        <taxon>Dikarya</taxon>
        <taxon>Basidiomycota</taxon>
        <taxon>Agaricomycotina</taxon>
        <taxon>Agaricomycetes</taxon>
        <taxon>Hymenochaetales</taxon>
        <taxon>Hymenochaetaceae</taxon>
        <taxon>Sanghuangporus</taxon>
    </lineage>
</organism>